<dbReference type="SUPFAM" id="SSF56281">
    <property type="entry name" value="Metallo-hydrolase/oxidoreductase"/>
    <property type="match status" value="1"/>
</dbReference>
<dbReference type="STRING" id="394.NGR_c01360"/>
<dbReference type="HOGENOM" id="CLU_054945_0_0_5"/>
<dbReference type="AlphaFoldDB" id="C3MFA2"/>
<evidence type="ECO:0000313" key="1">
    <source>
        <dbReference type="EMBL" id="ACP23939.1"/>
    </source>
</evidence>
<keyword evidence="2" id="KW-1185">Reference proteome</keyword>
<sequence>MSFLREGPITLIARLVRSEALTNDDLVLQKANRVAFEFDAIDARMSADEALATIADRADRSRLAVLKILTTAEKFQYLADIGDVRDGQWYRINLLPRGKKPGPFAWASSLGDAGYEEIVPFVLDEIRYLFSEVDSPLSPVGAAVGNERALAQAIAEACKFPERAIGKSRAARNLLSGANSPHKIVVRDVGQASFCSAIDQHGNELFHLDAGWPISYNKKTAASKPRLKVSDVPVILSHWDWDHLHGYHAIAGLAGGIWIVPVQRLGPGAKLVAEKLATNNRLLGVSSANVSAGPLRLGRCKGKAGNLNQTGLCVQTTLQSGKTVLFMGDADYDLVRPRLSTLPDFIVATHHGAKFRGSVVSPRGGSGRCVVSVGKGNGYGHPSAAAVMCHSGAGWSMSFTCERNGIPRGSRHLGP</sequence>
<proteinExistence type="predicted"/>
<dbReference type="eggNOG" id="COG2333">
    <property type="taxonomic scope" value="Bacteria"/>
</dbReference>
<dbReference type="KEGG" id="rhi:NGR_c01360"/>
<dbReference type="InterPro" id="IPR036866">
    <property type="entry name" value="RibonucZ/Hydroxyglut_hydro"/>
</dbReference>
<dbReference type="Proteomes" id="UP000001054">
    <property type="component" value="Chromosome"/>
</dbReference>
<reference evidence="1 2" key="1">
    <citation type="journal article" date="2009" name="Appl. Environ. Microbiol.">
        <title>Rhizobium sp. strain NGR234 possesses a remarkable number of secretion systems.</title>
        <authorList>
            <person name="Schmeisser C."/>
            <person name="Liesegang H."/>
            <person name="Krysciak D."/>
            <person name="Bakkou N."/>
            <person name="Le Quere A."/>
            <person name="Wollherr A."/>
            <person name="Heinemeyer I."/>
            <person name="Morgenstern B."/>
            <person name="Pommerening-Roeser A."/>
            <person name="Flores M."/>
            <person name="Palacios R."/>
            <person name="Brenner S."/>
            <person name="Gottschalk G."/>
            <person name="Schmitz R.A."/>
            <person name="Broughton W.J."/>
            <person name="Perret X."/>
            <person name="Strittmatter A.W."/>
            <person name="Streit W.R."/>
        </authorList>
    </citation>
    <scope>NUCLEOTIDE SEQUENCE [LARGE SCALE GENOMIC DNA]</scope>
    <source>
        <strain evidence="2">NBRC 101917 / NGR234</strain>
    </source>
</reference>
<dbReference type="RefSeq" id="WP_012706724.1">
    <property type="nucleotide sequence ID" value="NC_012587.1"/>
</dbReference>
<evidence type="ECO:0000313" key="2">
    <source>
        <dbReference type="Proteomes" id="UP000001054"/>
    </source>
</evidence>
<dbReference type="OrthoDB" id="9761531at2"/>
<dbReference type="Gene3D" id="3.60.15.10">
    <property type="entry name" value="Ribonuclease Z/Hydroxyacylglutathione hydrolase-like"/>
    <property type="match status" value="1"/>
</dbReference>
<organism evidence="1 2">
    <name type="scientific">Sinorhizobium fredii (strain NBRC 101917 / NGR234)</name>
    <dbReference type="NCBI Taxonomy" id="394"/>
    <lineage>
        <taxon>Bacteria</taxon>
        <taxon>Pseudomonadati</taxon>
        <taxon>Pseudomonadota</taxon>
        <taxon>Alphaproteobacteria</taxon>
        <taxon>Hyphomicrobiales</taxon>
        <taxon>Rhizobiaceae</taxon>
        <taxon>Sinorhizobium/Ensifer group</taxon>
        <taxon>Sinorhizobium</taxon>
    </lineage>
</organism>
<gene>
    <name evidence="1" type="ordered locus">NGR_c01360</name>
</gene>
<evidence type="ECO:0008006" key="3">
    <source>
        <dbReference type="Google" id="ProtNLM"/>
    </source>
</evidence>
<dbReference type="PATRIC" id="fig|394.7.peg.2930"/>
<protein>
    <recommendedName>
        <fullName evidence="3">Metallo-hydrolase/oxidoreductase</fullName>
    </recommendedName>
</protein>
<name>C3MFA2_SINFN</name>
<accession>C3MFA2</accession>
<dbReference type="EMBL" id="CP001389">
    <property type="protein sequence ID" value="ACP23939.1"/>
    <property type="molecule type" value="Genomic_DNA"/>
</dbReference>